<comment type="caution">
    <text evidence="2">The sequence shown here is derived from an EMBL/GenBank/DDBJ whole genome shotgun (WGS) entry which is preliminary data.</text>
</comment>
<dbReference type="EMBL" id="SGPL01000154">
    <property type="protein sequence ID" value="THH16519.1"/>
    <property type="molecule type" value="Genomic_DNA"/>
</dbReference>
<feature type="compositionally biased region" description="Basic and acidic residues" evidence="1">
    <location>
        <begin position="27"/>
        <end position="36"/>
    </location>
</feature>
<dbReference type="OrthoDB" id="3266192at2759"/>
<accession>A0A4S4LVG6</accession>
<sequence>MDEQKPKIEGNPESGPSERVARANVDGPDRIDRRGAADGATTRSEGAEAIDIHQDTDFLWPSENEDEKEDEKRLANPSSNIVADFERILKKGFEYDVTFAHSQTFATTDAPNPCLNVAGLGSIGLPLNQREARSLISMCGQDNVVSHNRSPGVWEMRPEKIQFDNPAWNSWLKSKLVPTVCNALGANNVAAIDIKLTKLSIHEVGVKATTSKDARTSDSKFGTLLITKTADFAEVSAFSTSVLASYIGIKHKSAPVQSGYRLALTYNLLQSKPRPGQRPMLPELQGPKSRLRHVLISWKQIHDRWSRPQVIPCLLEHRDTDSLNVGVKGLRGADARLLSHLVPIARELHFCLYFASVTISVLGSIERGRRRLDPFSLFGMYDFRGFGGYGGYGSYDSDSDDSGDLSMEEDQDELDVERIVDLDGMPVQIPDLDFQAQDLVNGSWRKGGPDTKESEKIERSIRLVTHAYKRVVLLIWPKVHDLKVNVGDVQEYACNALKTTLSLAPTRRESKLVDKLMKTCARRPKATDDVLKAVIGAVREAADRWNDAQILLKVVKVARVDENIDLMGIEGFVSAYQAFGWEALKEFCTDVIRNDGSNLRRRGLVERLMEVANDEGNVDLGKWCQTQEAIVLQSLKMVNHREIEWIMKVARDRGGDYLQNIIMPQLHAQSLGREFWIPFLTQLHQEKDIIPQSSPGIIVEVVSQCIANAITQIPLFPTKTIKLYAYSSSTEDHPDVDPIMDLVKLCITTSAVPLCAEVLSKLKGASTIESPGRTLPPWRYYFLLATKLDEYLASNPGPDAFSATFTNFFSTAADMLLDAFQNPLPAANLLRKVLHPPSTPEHLKVLMLSLHRCGGIQILSDKLTPERYTWLGKGQLLRELVSAGKTFNAIIHACVKVVITNFVKTLPQQSVNSYSSSYPWSTPSTRVLELFQFCFEVGARSKYAPWAGFCAAIVMGFVQTVLGEKPGESVPAQQLREIGCGCAECALLRQFFLSDLQEVSFRKVQSIRTHLERQLKQSRAWGVTWGTFKYGSPHTLQVRKPASMMALVVWAQNRVKGQELLRALGDEAKQRQILGPVFDSLYTAITGTVAAVPPVVRPHVPASASAGQTRLSGVEVPMNSARELEIAKEENLEHEVGHPTMDAAADALPVDECHTSSASALTKFKSASLGPHSAGQKRPSDVRMPVREEREHKKLKQEDSTV</sequence>
<evidence type="ECO:0000313" key="3">
    <source>
        <dbReference type="Proteomes" id="UP000310158"/>
    </source>
</evidence>
<feature type="region of interest" description="Disordered" evidence="1">
    <location>
        <begin position="1"/>
        <end position="76"/>
    </location>
</feature>
<protein>
    <submittedName>
        <fullName evidence="2">Uncharacterized protein</fullName>
    </submittedName>
</protein>
<feature type="compositionally biased region" description="Basic and acidic residues" evidence="1">
    <location>
        <begin position="1"/>
        <end position="10"/>
    </location>
</feature>
<evidence type="ECO:0000313" key="2">
    <source>
        <dbReference type="EMBL" id="THH16519.1"/>
    </source>
</evidence>
<reference evidence="2 3" key="1">
    <citation type="submission" date="2019-02" db="EMBL/GenBank/DDBJ databases">
        <title>Genome sequencing of the rare red list fungi Bondarzewia mesenterica.</title>
        <authorList>
            <person name="Buettner E."/>
            <person name="Kellner H."/>
        </authorList>
    </citation>
    <scope>NUCLEOTIDE SEQUENCE [LARGE SCALE GENOMIC DNA]</scope>
    <source>
        <strain evidence="2 3">DSM 108281</strain>
    </source>
</reference>
<dbReference type="Proteomes" id="UP000310158">
    <property type="component" value="Unassembled WGS sequence"/>
</dbReference>
<gene>
    <name evidence="2" type="ORF">EW146_g4134</name>
</gene>
<name>A0A4S4LVG6_9AGAM</name>
<evidence type="ECO:0000256" key="1">
    <source>
        <dbReference type="SAM" id="MobiDB-lite"/>
    </source>
</evidence>
<dbReference type="AlphaFoldDB" id="A0A4S4LVG6"/>
<keyword evidence="3" id="KW-1185">Reference proteome</keyword>
<proteinExistence type="predicted"/>
<feature type="region of interest" description="Disordered" evidence="1">
    <location>
        <begin position="1163"/>
        <end position="1202"/>
    </location>
</feature>
<organism evidence="2 3">
    <name type="scientific">Bondarzewia mesenterica</name>
    <dbReference type="NCBI Taxonomy" id="1095465"/>
    <lineage>
        <taxon>Eukaryota</taxon>
        <taxon>Fungi</taxon>
        <taxon>Dikarya</taxon>
        <taxon>Basidiomycota</taxon>
        <taxon>Agaricomycotina</taxon>
        <taxon>Agaricomycetes</taxon>
        <taxon>Russulales</taxon>
        <taxon>Bondarzewiaceae</taxon>
        <taxon>Bondarzewia</taxon>
    </lineage>
</organism>
<feature type="compositionally biased region" description="Basic and acidic residues" evidence="1">
    <location>
        <begin position="1178"/>
        <end position="1202"/>
    </location>
</feature>